<evidence type="ECO:0000259" key="2">
    <source>
        <dbReference type="PROSITE" id="PS50943"/>
    </source>
</evidence>
<dbReference type="eggNOG" id="COG5606">
    <property type="taxonomic scope" value="Bacteria"/>
</dbReference>
<dbReference type="PANTHER" id="PTHR46797">
    <property type="entry name" value="HTH-TYPE TRANSCRIPTIONAL REGULATOR"/>
    <property type="match status" value="1"/>
</dbReference>
<dbReference type="GO" id="GO:0005829">
    <property type="term" value="C:cytosol"/>
    <property type="evidence" value="ECO:0007669"/>
    <property type="project" value="TreeGrafter"/>
</dbReference>
<dbReference type="Gene3D" id="1.10.260.40">
    <property type="entry name" value="lambda repressor-like DNA-binding domains"/>
    <property type="match status" value="1"/>
</dbReference>
<dbReference type="Proteomes" id="UP000002420">
    <property type="component" value="Plasmid pGLOV01"/>
</dbReference>
<dbReference type="GO" id="GO:0003677">
    <property type="term" value="F:DNA binding"/>
    <property type="evidence" value="ECO:0007669"/>
    <property type="project" value="UniProtKB-KW"/>
</dbReference>
<dbReference type="HOGENOM" id="CLU_066192_47_5_7"/>
<dbReference type="GO" id="GO:0006352">
    <property type="term" value="P:DNA-templated transcription initiation"/>
    <property type="evidence" value="ECO:0007669"/>
    <property type="project" value="InterPro"/>
</dbReference>
<dbReference type="PROSITE" id="PS50943">
    <property type="entry name" value="HTH_CROC1"/>
    <property type="match status" value="1"/>
</dbReference>
<dbReference type="GO" id="GO:0003700">
    <property type="term" value="F:DNA-binding transcription factor activity"/>
    <property type="evidence" value="ECO:0007669"/>
    <property type="project" value="InterPro"/>
</dbReference>
<accession>B3EBV4</accession>
<dbReference type="InterPro" id="IPR001387">
    <property type="entry name" value="Cro/C1-type_HTH"/>
</dbReference>
<feature type="domain" description="HTH cro/C1-type" evidence="2">
    <location>
        <begin position="9"/>
        <end position="64"/>
    </location>
</feature>
<dbReference type="PROSITE" id="PS00716">
    <property type="entry name" value="SIGMA70_2"/>
    <property type="match status" value="1"/>
</dbReference>
<sequence>MLFTIGSNIREARRRRKITQEQMAKALGMSRTTISQIEKGIVQEVGVRKLIRILEYLGLELQVRPAGALPTLEELQREG</sequence>
<dbReference type="InterPro" id="IPR000943">
    <property type="entry name" value="RNA_pol_sigma70"/>
</dbReference>
<dbReference type="InterPro" id="IPR050807">
    <property type="entry name" value="TransReg_Diox_bact_type"/>
</dbReference>
<evidence type="ECO:0000313" key="4">
    <source>
        <dbReference type="Proteomes" id="UP000002420"/>
    </source>
</evidence>
<protein>
    <submittedName>
        <fullName evidence="3">Transcriptional regulator, XRE family</fullName>
    </submittedName>
</protein>
<gene>
    <name evidence="3" type="ordered locus">Glov_3687</name>
</gene>
<dbReference type="OrthoDB" id="3035529at2"/>
<evidence type="ECO:0000256" key="1">
    <source>
        <dbReference type="ARBA" id="ARBA00023125"/>
    </source>
</evidence>
<evidence type="ECO:0000313" key="3">
    <source>
        <dbReference type="EMBL" id="ACD97386.1"/>
    </source>
</evidence>
<reference evidence="3 4" key="1">
    <citation type="submission" date="2008-05" db="EMBL/GenBank/DDBJ databases">
        <title>Complete sequence of plasmid of Geobacter lovleyi SZ.</title>
        <authorList>
            <consortium name="US DOE Joint Genome Institute"/>
            <person name="Lucas S."/>
            <person name="Copeland A."/>
            <person name="Lapidus A."/>
            <person name="Glavina del Rio T."/>
            <person name="Dalin E."/>
            <person name="Tice H."/>
            <person name="Bruce D."/>
            <person name="Goodwin L."/>
            <person name="Pitluck S."/>
            <person name="Chertkov O."/>
            <person name="Meincke L."/>
            <person name="Brettin T."/>
            <person name="Detter J.C."/>
            <person name="Han C."/>
            <person name="Tapia R."/>
            <person name="Kuske C.R."/>
            <person name="Schmutz J."/>
            <person name="Larimer F."/>
            <person name="Land M."/>
            <person name="Hauser L."/>
            <person name="Kyrpides N."/>
            <person name="Mikhailova N."/>
            <person name="Sung Y."/>
            <person name="Fletcher K.E."/>
            <person name="Ritalahti K.M."/>
            <person name="Loeffler F.E."/>
            <person name="Richardson P."/>
        </authorList>
    </citation>
    <scope>NUCLEOTIDE SEQUENCE [LARGE SCALE GENOMIC DNA]</scope>
    <source>
        <strain evidence="4">ATCC BAA-1151 / DSM 17278 / SZ</strain>
        <plasmid evidence="4">Plasmid pGLOV01</plasmid>
    </source>
</reference>
<dbReference type="AlphaFoldDB" id="B3EBV4"/>
<organism evidence="3 4">
    <name type="scientific">Trichlorobacter lovleyi (strain ATCC BAA-1151 / DSM 17278 / SZ)</name>
    <name type="common">Geobacter lovleyi</name>
    <dbReference type="NCBI Taxonomy" id="398767"/>
    <lineage>
        <taxon>Bacteria</taxon>
        <taxon>Pseudomonadati</taxon>
        <taxon>Thermodesulfobacteriota</taxon>
        <taxon>Desulfuromonadia</taxon>
        <taxon>Geobacterales</taxon>
        <taxon>Geobacteraceae</taxon>
        <taxon>Trichlorobacter</taxon>
    </lineage>
</organism>
<dbReference type="InterPro" id="IPR010982">
    <property type="entry name" value="Lambda_DNA-bd_dom_sf"/>
</dbReference>
<dbReference type="SMART" id="SM00530">
    <property type="entry name" value="HTH_XRE"/>
    <property type="match status" value="1"/>
</dbReference>
<name>B3EBV4_TRIL1</name>
<dbReference type="EMBL" id="CP001090">
    <property type="protein sequence ID" value="ACD97386.1"/>
    <property type="molecule type" value="Genomic_DNA"/>
</dbReference>
<dbReference type="Pfam" id="PF01381">
    <property type="entry name" value="HTH_3"/>
    <property type="match status" value="1"/>
</dbReference>
<keyword evidence="1" id="KW-0238">DNA-binding</keyword>
<dbReference type="KEGG" id="glo:Glov_3687"/>
<proteinExistence type="predicted"/>
<dbReference type="CDD" id="cd00093">
    <property type="entry name" value="HTH_XRE"/>
    <property type="match status" value="1"/>
</dbReference>
<dbReference type="RefSeq" id="WP_012471704.1">
    <property type="nucleotide sequence ID" value="NC_010815.1"/>
</dbReference>
<geneLocation type="plasmid" evidence="3 4">
    <name>pGLOV01</name>
</geneLocation>
<keyword evidence="4" id="KW-1185">Reference proteome</keyword>
<dbReference type="SUPFAM" id="SSF47413">
    <property type="entry name" value="lambda repressor-like DNA-binding domains"/>
    <property type="match status" value="1"/>
</dbReference>
<dbReference type="PANTHER" id="PTHR46797:SF1">
    <property type="entry name" value="METHYLPHOSPHONATE SYNTHASE"/>
    <property type="match status" value="1"/>
</dbReference>
<keyword evidence="3" id="KW-0614">Plasmid</keyword>